<evidence type="ECO:0000313" key="6">
    <source>
        <dbReference type="Proteomes" id="UP000198915"/>
    </source>
</evidence>
<dbReference type="AlphaFoldDB" id="A0A1I4ALH6"/>
<dbReference type="RefSeq" id="WP_170184366.1">
    <property type="nucleotide sequence ID" value="NZ_BJOE01000010.1"/>
</dbReference>
<organism evidence="5 6">
    <name type="scientific">Brevibacillus centrosporus</name>
    <dbReference type="NCBI Taxonomy" id="54910"/>
    <lineage>
        <taxon>Bacteria</taxon>
        <taxon>Bacillati</taxon>
        <taxon>Bacillota</taxon>
        <taxon>Bacilli</taxon>
        <taxon>Bacillales</taxon>
        <taxon>Paenibacillaceae</taxon>
        <taxon>Brevibacillus</taxon>
    </lineage>
</organism>
<protein>
    <submittedName>
        <fullName evidence="5">Methyl-accepting chemotaxis sensory transducer with Cache sensor</fullName>
    </submittedName>
</protein>
<feature type="coiled-coil region" evidence="3">
    <location>
        <begin position="90"/>
        <end position="124"/>
    </location>
</feature>
<evidence type="ECO:0000259" key="4">
    <source>
        <dbReference type="PROSITE" id="PS50111"/>
    </source>
</evidence>
<dbReference type="GO" id="GO:0007165">
    <property type="term" value="P:signal transduction"/>
    <property type="evidence" value="ECO:0007669"/>
    <property type="project" value="UniProtKB-KW"/>
</dbReference>
<accession>A0A1I4ALH6</accession>
<dbReference type="InterPro" id="IPR029151">
    <property type="entry name" value="Sensor-like_sf"/>
</dbReference>
<evidence type="ECO:0000256" key="3">
    <source>
        <dbReference type="SAM" id="Coils"/>
    </source>
</evidence>
<dbReference type="SMART" id="SM00283">
    <property type="entry name" value="MA"/>
    <property type="match status" value="1"/>
</dbReference>
<dbReference type="Pfam" id="PF00015">
    <property type="entry name" value="MCPsignal"/>
    <property type="match status" value="1"/>
</dbReference>
<dbReference type="PANTHER" id="PTHR32089">
    <property type="entry name" value="METHYL-ACCEPTING CHEMOTAXIS PROTEIN MCPB"/>
    <property type="match status" value="1"/>
</dbReference>
<sequence length="467" mass="52042">MGLLLKIVNAYKNPSANETAAENQLLTDDIVVATDRLESIVERIYNESGRIERASGNVLTMSESILRNQTEALDGVETLTHFLQTVQHRAEDTSAQAKTMRETNASLEEDLRHATKALDHTSETFTSLFENTMRTTQSIHFLLEQMKHIAEIQKLLKTMVEETSTLAMNASIEASHADTTGRSFAIVADRIKELADQGRRNLLDIDPLLHNIQSTSREVLTVLDKNRSLIAANKQELGDSHRFLGQVQGRFDVLEQIISENETSCLKQVETVQNMTGQLSHLLNKSKESTQLASDVQSISASQNNIVRQLLEASKHLTDISDEFSVVVKQHSDPAEIIDNPQFTIDTFAQWKSQMEAWASREDLLCSSPDALQEIFQAWMSETAALEAIWLNNADGDFLHSLPPAGILNAKRRQWFTGALQDGFYISAPYISAITKRPCVTISTYLVDKDGTCGVLGADIHCNVIEE</sequence>
<dbReference type="EMBL" id="FORT01000015">
    <property type="protein sequence ID" value="SFK57234.1"/>
    <property type="molecule type" value="Genomic_DNA"/>
</dbReference>
<dbReference type="Gene3D" id="3.30.450.20">
    <property type="entry name" value="PAS domain"/>
    <property type="match status" value="1"/>
</dbReference>
<dbReference type="STRING" id="1884381.SAMN05518846_115123"/>
<keyword evidence="6" id="KW-1185">Reference proteome</keyword>
<dbReference type="CDD" id="cd18773">
    <property type="entry name" value="PDC1_HK_sensor"/>
    <property type="match status" value="1"/>
</dbReference>
<keyword evidence="1 2" id="KW-0807">Transducer</keyword>
<reference evidence="6" key="1">
    <citation type="submission" date="2016-10" db="EMBL/GenBank/DDBJ databases">
        <authorList>
            <person name="Varghese N."/>
            <person name="Submissions S."/>
        </authorList>
    </citation>
    <scope>NUCLEOTIDE SEQUENCE [LARGE SCALE GENOMIC DNA]</scope>
    <source>
        <strain evidence="6">OK042</strain>
    </source>
</reference>
<dbReference type="SUPFAM" id="SSF103190">
    <property type="entry name" value="Sensory domain-like"/>
    <property type="match status" value="1"/>
</dbReference>
<dbReference type="PROSITE" id="PS50111">
    <property type="entry name" value="CHEMOTAXIS_TRANSDUC_2"/>
    <property type="match status" value="1"/>
</dbReference>
<dbReference type="PANTHER" id="PTHR32089:SF112">
    <property type="entry name" value="LYSOZYME-LIKE PROTEIN-RELATED"/>
    <property type="match status" value="1"/>
</dbReference>
<dbReference type="GO" id="GO:0016020">
    <property type="term" value="C:membrane"/>
    <property type="evidence" value="ECO:0007669"/>
    <property type="project" value="InterPro"/>
</dbReference>
<gene>
    <name evidence="5" type="ORF">SAMN05518846_115123</name>
</gene>
<evidence type="ECO:0000313" key="5">
    <source>
        <dbReference type="EMBL" id="SFK57234.1"/>
    </source>
</evidence>
<dbReference type="InterPro" id="IPR004089">
    <property type="entry name" value="MCPsignal_dom"/>
</dbReference>
<evidence type="ECO:0000256" key="1">
    <source>
        <dbReference type="ARBA" id="ARBA00023224"/>
    </source>
</evidence>
<name>A0A1I4ALH6_9BACL</name>
<evidence type="ECO:0000256" key="2">
    <source>
        <dbReference type="PROSITE-ProRule" id="PRU00284"/>
    </source>
</evidence>
<dbReference type="Gene3D" id="1.10.287.950">
    <property type="entry name" value="Methyl-accepting chemotaxis protein"/>
    <property type="match status" value="1"/>
</dbReference>
<feature type="domain" description="Methyl-accepting transducer" evidence="4">
    <location>
        <begin position="47"/>
        <end position="283"/>
    </location>
</feature>
<dbReference type="Proteomes" id="UP000198915">
    <property type="component" value="Unassembled WGS sequence"/>
</dbReference>
<proteinExistence type="predicted"/>
<dbReference type="SUPFAM" id="SSF58104">
    <property type="entry name" value="Methyl-accepting chemotaxis protein (MCP) signaling domain"/>
    <property type="match status" value="1"/>
</dbReference>
<keyword evidence="3" id="KW-0175">Coiled coil</keyword>